<dbReference type="GO" id="GO:0000278">
    <property type="term" value="P:mitotic cell cycle"/>
    <property type="evidence" value="ECO:0007669"/>
    <property type="project" value="InterPro"/>
</dbReference>
<dbReference type="GO" id="GO:0003677">
    <property type="term" value="F:DNA binding"/>
    <property type="evidence" value="ECO:0007669"/>
    <property type="project" value="InterPro"/>
</dbReference>
<protein>
    <recommendedName>
        <fullName evidence="3">Transcription factor CBF/NF-Y/archaeal histone domain-containing protein</fullName>
    </recommendedName>
</protein>
<organism evidence="1 2">
    <name type="scientific">Meira miltonrushii</name>
    <dbReference type="NCBI Taxonomy" id="1280837"/>
    <lineage>
        <taxon>Eukaryota</taxon>
        <taxon>Fungi</taxon>
        <taxon>Dikarya</taxon>
        <taxon>Basidiomycota</taxon>
        <taxon>Ustilaginomycotina</taxon>
        <taxon>Exobasidiomycetes</taxon>
        <taxon>Exobasidiales</taxon>
        <taxon>Brachybasidiaceae</taxon>
        <taxon>Meira</taxon>
    </lineage>
</organism>
<name>A0A316V933_9BASI</name>
<dbReference type="GeneID" id="37024474"/>
<evidence type="ECO:0008006" key="3">
    <source>
        <dbReference type="Google" id="ProtNLM"/>
    </source>
</evidence>
<dbReference type="GO" id="GO:0051382">
    <property type="term" value="P:kinetochore assembly"/>
    <property type="evidence" value="ECO:0007669"/>
    <property type="project" value="InterPro"/>
</dbReference>
<dbReference type="Pfam" id="PF15510">
    <property type="entry name" value="CENP-W"/>
    <property type="match status" value="1"/>
</dbReference>
<dbReference type="Gene3D" id="1.10.20.10">
    <property type="entry name" value="Histone, subunit A"/>
    <property type="match status" value="1"/>
</dbReference>
<proteinExistence type="predicted"/>
<dbReference type="Proteomes" id="UP000245771">
    <property type="component" value="Unassembled WGS sequence"/>
</dbReference>
<dbReference type="InterPro" id="IPR009072">
    <property type="entry name" value="Histone-fold"/>
</dbReference>
<dbReference type="GO" id="GO:0046982">
    <property type="term" value="F:protein heterodimerization activity"/>
    <property type="evidence" value="ECO:0007669"/>
    <property type="project" value="InterPro"/>
</dbReference>
<keyword evidence="2" id="KW-1185">Reference proteome</keyword>
<dbReference type="OrthoDB" id="2543597at2759"/>
<dbReference type="RefSeq" id="XP_025354338.1">
    <property type="nucleotide sequence ID" value="XM_025502693.1"/>
</dbReference>
<dbReference type="EMBL" id="KZ819604">
    <property type="protein sequence ID" value="PWN34036.1"/>
    <property type="molecule type" value="Genomic_DNA"/>
</dbReference>
<reference evidence="1 2" key="1">
    <citation type="journal article" date="2018" name="Mol. Biol. Evol.">
        <title>Broad Genomic Sampling Reveals a Smut Pathogenic Ancestry of the Fungal Clade Ustilaginomycotina.</title>
        <authorList>
            <person name="Kijpornyongpan T."/>
            <person name="Mondo S.J."/>
            <person name="Barry K."/>
            <person name="Sandor L."/>
            <person name="Lee J."/>
            <person name="Lipzen A."/>
            <person name="Pangilinan J."/>
            <person name="LaButti K."/>
            <person name="Hainaut M."/>
            <person name="Henrissat B."/>
            <person name="Grigoriev I.V."/>
            <person name="Spatafora J.W."/>
            <person name="Aime M.C."/>
        </authorList>
    </citation>
    <scope>NUCLEOTIDE SEQUENCE [LARGE SCALE GENOMIC DNA]</scope>
    <source>
        <strain evidence="1 2">MCA 3882</strain>
    </source>
</reference>
<sequence length="83" mass="9579">MKGFSKNDVRRVINSHLPKISKVKGNDNETEILIYLTYLVFLQELADESRLEMQLEGAASRQIARRHVIKAGRTVLKKHFRDG</sequence>
<evidence type="ECO:0000313" key="1">
    <source>
        <dbReference type="EMBL" id="PWN34036.1"/>
    </source>
</evidence>
<accession>A0A316V933</accession>
<gene>
    <name evidence="1" type="ORF">FA14DRAFT_67876</name>
</gene>
<dbReference type="AlphaFoldDB" id="A0A316V933"/>
<dbReference type="InParanoid" id="A0A316V933"/>
<evidence type="ECO:0000313" key="2">
    <source>
        <dbReference type="Proteomes" id="UP000245771"/>
    </source>
</evidence>
<dbReference type="CDD" id="cd13732">
    <property type="entry name" value="HFD_CENP-W"/>
    <property type="match status" value="1"/>
</dbReference>
<dbReference type="InterPro" id="IPR028847">
    <property type="entry name" value="CENP-W"/>
</dbReference>